<reference evidence="4" key="1">
    <citation type="journal article" date="2012" name="Science">
        <title>The Paleozoic origin of enzymatic lignin decomposition reconstructed from 31 fungal genomes.</title>
        <authorList>
            <person name="Floudas D."/>
            <person name="Binder M."/>
            <person name="Riley R."/>
            <person name="Barry K."/>
            <person name="Blanchette R.A."/>
            <person name="Henrissat B."/>
            <person name="Martinez A.T."/>
            <person name="Otillar R."/>
            <person name="Spatafora J.W."/>
            <person name="Yadav J.S."/>
            <person name="Aerts A."/>
            <person name="Benoit I."/>
            <person name="Boyd A."/>
            <person name="Carlson A."/>
            <person name="Copeland A."/>
            <person name="Coutinho P.M."/>
            <person name="de Vries R.P."/>
            <person name="Ferreira P."/>
            <person name="Findley K."/>
            <person name="Foster B."/>
            <person name="Gaskell J."/>
            <person name="Glotzer D."/>
            <person name="Gorecki P."/>
            <person name="Heitman J."/>
            <person name="Hesse C."/>
            <person name="Hori C."/>
            <person name="Igarashi K."/>
            <person name="Jurgens J.A."/>
            <person name="Kallen N."/>
            <person name="Kersten P."/>
            <person name="Kohler A."/>
            <person name="Kuees U."/>
            <person name="Kumar T.K.A."/>
            <person name="Kuo A."/>
            <person name="LaButti K."/>
            <person name="Larrondo L.F."/>
            <person name="Lindquist E."/>
            <person name="Ling A."/>
            <person name="Lombard V."/>
            <person name="Lucas S."/>
            <person name="Lundell T."/>
            <person name="Martin R."/>
            <person name="McLaughlin D.J."/>
            <person name="Morgenstern I."/>
            <person name="Morin E."/>
            <person name="Murat C."/>
            <person name="Nagy L.G."/>
            <person name="Nolan M."/>
            <person name="Ohm R.A."/>
            <person name="Patyshakuliyeva A."/>
            <person name="Rokas A."/>
            <person name="Ruiz-Duenas F.J."/>
            <person name="Sabat G."/>
            <person name="Salamov A."/>
            <person name="Samejima M."/>
            <person name="Schmutz J."/>
            <person name="Slot J.C."/>
            <person name="St John F."/>
            <person name="Stenlid J."/>
            <person name="Sun H."/>
            <person name="Sun S."/>
            <person name="Syed K."/>
            <person name="Tsang A."/>
            <person name="Wiebenga A."/>
            <person name="Young D."/>
            <person name="Pisabarro A."/>
            <person name="Eastwood D.C."/>
            <person name="Martin F."/>
            <person name="Cullen D."/>
            <person name="Grigoriev I.V."/>
            <person name="Hibbett D.S."/>
        </authorList>
    </citation>
    <scope>NUCLEOTIDE SEQUENCE [LARGE SCALE GENOMIC DNA]</scope>
    <source>
        <strain evidence="4">RWD-64-598 SS2</strain>
    </source>
</reference>
<evidence type="ECO:0000313" key="3">
    <source>
        <dbReference type="EMBL" id="EIW85675.1"/>
    </source>
</evidence>
<dbReference type="PROSITE" id="PS50157">
    <property type="entry name" value="ZINC_FINGER_C2H2_2"/>
    <property type="match status" value="1"/>
</dbReference>
<proteinExistence type="predicted"/>
<dbReference type="GO" id="GO:0008270">
    <property type="term" value="F:zinc ion binding"/>
    <property type="evidence" value="ECO:0007669"/>
    <property type="project" value="UniProtKB-KW"/>
</dbReference>
<dbReference type="SUPFAM" id="SSF57667">
    <property type="entry name" value="beta-beta-alpha zinc fingers"/>
    <property type="match status" value="1"/>
</dbReference>
<dbReference type="Gene3D" id="3.30.160.60">
    <property type="entry name" value="Classic Zinc Finger"/>
    <property type="match status" value="1"/>
</dbReference>
<sequence length="333" mass="37016">MVTKCPSKVEIAQSKPVRMRKCPYPSCTFTARDITGLKHHWNRHTGQRPYHCLVGSCDYRAVHPSNAVRHRSSIHNMDIAGFKLYCKMCNVDPSPVWDKALPGPLPELVVNKLFFGSETCNVNANDIHKPVDILTRKPNCDFAQIQAQPVMAPTNANMGSLDIPSNPYADGTNPNHVLPATLTADIAVSLTNTQTSQGYHPSAWSSLANWNGAATSSVSDYEISPVDEDASSVSSVTHNSELLGSLHQHSDAPMTPTFSSPASQLDPLEHLLEADQANQYSMDFTRPRQLDYDMNSIEPMPTANVTPSEFEYVPQMTEENFVREYLRQIEMHF</sequence>
<accession>A0A5M3N497</accession>
<dbReference type="EMBL" id="JH711574">
    <property type="protein sequence ID" value="EIW85675.1"/>
    <property type="molecule type" value="Genomic_DNA"/>
</dbReference>
<protein>
    <recommendedName>
        <fullName evidence="2">C2H2-type domain-containing protein</fullName>
    </recommendedName>
</protein>
<keyword evidence="1" id="KW-0863">Zinc-finger</keyword>
<evidence type="ECO:0000259" key="2">
    <source>
        <dbReference type="PROSITE" id="PS50157"/>
    </source>
</evidence>
<dbReference type="SMART" id="SM00355">
    <property type="entry name" value="ZnF_C2H2"/>
    <property type="match status" value="2"/>
</dbReference>
<organism evidence="3 4">
    <name type="scientific">Coniophora puteana (strain RWD-64-598)</name>
    <name type="common">Brown rot fungus</name>
    <dbReference type="NCBI Taxonomy" id="741705"/>
    <lineage>
        <taxon>Eukaryota</taxon>
        <taxon>Fungi</taxon>
        <taxon>Dikarya</taxon>
        <taxon>Basidiomycota</taxon>
        <taxon>Agaricomycotina</taxon>
        <taxon>Agaricomycetes</taxon>
        <taxon>Agaricomycetidae</taxon>
        <taxon>Boletales</taxon>
        <taxon>Coniophorineae</taxon>
        <taxon>Coniophoraceae</taxon>
        <taxon>Coniophora</taxon>
    </lineage>
</organism>
<keyword evidence="1" id="KW-0479">Metal-binding</keyword>
<dbReference type="InterPro" id="IPR036236">
    <property type="entry name" value="Znf_C2H2_sf"/>
</dbReference>
<feature type="domain" description="C2H2-type" evidence="2">
    <location>
        <begin position="20"/>
        <end position="49"/>
    </location>
</feature>
<evidence type="ECO:0000313" key="4">
    <source>
        <dbReference type="Proteomes" id="UP000053558"/>
    </source>
</evidence>
<dbReference type="GeneID" id="19208817"/>
<dbReference type="AlphaFoldDB" id="A0A5M3N497"/>
<comment type="caution">
    <text evidence="3">The sequence shown here is derived from an EMBL/GenBank/DDBJ whole genome shotgun (WGS) entry which is preliminary data.</text>
</comment>
<name>A0A5M3N497_CONPW</name>
<dbReference type="Proteomes" id="UP000053558">
    <property type="component" value="Unassembled WGS sequence"/>
</dbReference>
<dbReference type="OrthoDB" id="654211at2759"/>
<evidence type="ECO:0000256" key="1">
    <source>
        <dbReference type="PROSITE-ProRule" id="PRU00042"/>
    </source>
</evidence>
<dbReference type="KEGG" id="cput:CONPUDRAFT_70424"/>
<dbReference type="RefSeq" id="XP_007764210.1">
    <property type="nucleotide sequence ID" value="XM_007766020.1"/>
</dbReference>
<dbReference type="InterPro" id="IPR013087">
    <property type="entry name" value="Znf_C2H2_type"/>
</dbReference>
<gene>
    <name evidence="3" type="ORF">CONPUDRAFT_70424</name>
</gene>
<keyword evidence="4" id="KW-1185">Reference proteome</keyword>
<keyword evidence="1" id="KW-0862">Zinc</keyword>